<keyword evidence="3" id="KW-1185">Reference proteome</keyword>
<evidence type="ECO:0000256" key="1">
    <source>
        <dbReference type="SAM" id="MobiDB-lite"/>
    </source>
</evidence>
<protein>
    <submittedName>
        <fullName evidence="2">Uncharacterized protein</fullName>
    </submittedName>
</protein>
<proteinExistence type="predicted"/>
<reference evidence="2 3" key="1">
    <citation type="submission" date="2019-06" db="EMBL/GenBank/DDBJ databases">
        <title>Wine fermentation using esterase from Monascus purpureus.</title>
        <authorList>
            <person name="Geng C."/>
            <person name="Zhang Y."/>
        </authorList>
    </citation>
    <scope>NUCLEOTIDE SEQUENCE [LARGE SCALE GENOMIC DNA]</scope>
    <source>
        <strain evidence="2">HQ1</strain>
    </source>
</reference>
<feature type="compositionally biased region" description="Basic and acidic residues" evidence="1">
    <location>
        <begin position="1"/>
        <end position="14"/>
    </location>
</feature>
<feature type="compositionally biased region" description="Polar residues" evidence="1">
    <location>
        <begin position="337"/>
        <end position="365"/>
    </location>
</feature>
<feature type="compositionally biased region" description="Low complexity" evidence="1">
    <location>
        <begin position="123"/>
        <end position="144"/>
    </location>
</feature>
<feature type="compositionally biased region" description="Polar residues" evidence="1">
    <location>
        <begin position="145"/>
        <end position="154"/>
    </location>
</feature>
<evidence type="ECO:0000313" key="2">
    <source>
        <dbReference type="EMBL" id="TQB72224.1"/>
    </source>
</evidence>
<organism evidence="2 3">
    <name type="scientific">Monascus purpureus</name>
    <name type="common">Red mold</name>
    <name type="synonym">Monascus anka</name>
    <dbReference type="NCBI Taxonomy" id="5098"/>
    <lineage>
        <taxon>Eukaryota</taxon>
        <taxon>Fungi</taxon>
        <taxon>Dikarya</taxon>
        <taxon>Ascomycota</taxon>
        <taxon>Pezizomycotina</taxon>
        <taxon>Eurotiomycetes</taxon>
        <taxon>Eurotiomycetidae</taxon>
        <taxon>Eurotiales</taxon>
        <taxon>Aspergillaceae</taxon>
        <taxon>Monascus</taxon>
    </lineage>
</organism>
<comment type="caution">
    <text evidence="2">The sequence shown here is derived from an EMBL/GenBank/DDBJ whole genome shotgun (WGS) entry which is preliminary data.</text>
</comment>
<sequence length="420" mass="45470">MSSERREKLFRPPEKINSLFPTDLEAEDDGAPRPSSSSSRIKTTPAPESTKKQTAGKAACRAGYGIVAGQKRAASDAHPGTPPVPAKKNGKGKAKENVGMDAGENSPDNPINKLLNEPQNSQPSAPGKSSGGKSPAKAPKESAATQESSAQPTPKKQRTIRGPPAGSSPLERSRYWVKHVENVLEMYLRHHPKDYGLEPVILQIRYYRELVNEGQELTLAQMEKCRDTARQVDRRVVVVEAEYFAGQATENQRQRKQQGVVFDGLQCLKANPANVSKVADIQEGDSNKVDAVLTPAERQARNLEATLARPPAAKGILSDQYIKKKARVSGKKVAVKTDTSGPLASPVENQSSNSPAVGTPSVPTQFNPDITEECSEIKPEMPDDFGEGKFELDNSWCDARGMDFMGNDAFETVPGATEKA</sequence>
<name>A0A507QX72_MONPU</name>
<feature type="region of interest" description="Disordered" evidence="1">
    <location>
        <begin position="1"/>
        <end position="170"/>
    </location>
</feature>
<accession>A0A507QX72</accession>
<evidence type="ECO:0000313" key="3">
    <source>
        <dbReference type="Proteomes" id="UP000319663"/>
    </source>
</evidence>
<dbReference type="EMBL" id="VIFY01000067">
    <property type="protein sequence ID" value="TQB72224.1"/>
    <property type="molecule type" value="Genomic_DNA"/>
</dbReference>
<dbReference type="Proteomes" id="UP000319663">
    <property type="component" value="Unassembled WGS sequence"/>
</dbReference>
<gene>
    <name evidence="2" type="ORF">MPDQ_006943</name>
</gene>
<dbReference type="AlphaFoldDB" id="A0A507QX72"/>
<feature type="region of interest" description="Disordered" evidence="1">
    <location>
        <begin position="333"/>
        <end position="365"/>
    </location>
</feature>